<protein>
    <submittedName>
        <fullName evidence="2">Uncharacterized protein</fullName>
    </submittedName>
</protein>
<dbReference type="EMBL" id="RCIY01000106">
    <property type="protein sequence ID" value="TGG76311.1"/>
    <property type="molecule type" value="Genomic_DNA"/>
</dbReference>
<dbReference type="GeneID" id="75185222"/>
<dbReference type="Proteomes" id="UP000298111">
    <property type="component" value="Unassembled WGS sequence"/>
</dbReference>
<proteinExistence type="predicted"/>
<reference evidence="2 3" key="1">
    <citation type="submission" date="2018-10" db="EMBL/GenBank/DDBJ databases">
        <title>Isolation of pseudouridimycin from Streptomyces albus DSM 40763.</title>
        <authorList>
            <person name="Rosenqvist P."/>
            <person name="Metsae-Ketelae M."/>
            <person name="Virta P."/>
        </authorList>
    </citation>
    <scope>NUCLEOTIDE SEQUENCE [LARGE SCALE GENOMIC DNA]</scope>
    <source>
        <strain evidence="2 3">DSM 40763</strain>
    </source>
</reference>
<evidence type="ECO:0000313" key="3">
    <source>
        <dbReference type="Proteomes" id="UP000298111"/>
    </source>
</evidence>
<name>A0A6C1BYT3_9ACTN</name>
<gene>
    <name evidence="2" type="ORF">D8771_30375</name>
</gene>
<feature type="region of interest" description="Disordered" evidence="1">
    <location>
        <begin position="29"/>
        <end position="81"/>
    </location>
</feature>
<evidence type="ECO:0000313" key="2">
    <source>
        <dbReference type="EMBL" id="TGG76311.1"/>
    </source>
</evidence>
<accession>A0A6C1BYT3</accession>
<feature type="compositionally biased region" description="Basic and acidic residues" evidence="1">
    <location>
        <begin position="57"/>
        <end position="70"/>
    </location>
</feature>
<dbReference type="RefSeq" id="WP_016467441.1">
    <property type="nucleotide sequence ID" value="NZ_BBQG01000024.1"/>
</dbReference>
<dbReference type="AlphaFoldDB" id="A0A6C1BYT3"/>
<organism evidence="2 3">
    <name type="scientific">Streptomyces albus</name>
    <dbReference type="NCBI Taxonomy" id="1888"/>
    <lineage>
        <taxon>Bacteria</taxon>
        <taxon>Bacillati</taxon>
        <taxon>Actinomycetota</taxon>
        <taxon>Actinomycetes</taxon>
        <taxon>Kitasatosporales</taxon>
        <taxon>Streptomycetaceae</taxon>
        <taxon>Streptomyces</taxon>
    </lineage>
</organism>
<comment type="caution">
    <text evidence="2">The sequence shown here is derived from an EMBL/GenBank/DDBJ whole genome shotgun (WGS) entry which is preliminary data.</text>
</comment>
<sequence>METVVAVLNALGGLGALLSGAAALCTALRERRGRDGTAPPREPPPREQPHEPSSPESPREPPRALPREPLSDEEDRTWAGT</sequence>
<evidence type="ECO:0000256" key="1">
    <source>
        <dbReference type="SAM" id="MobiDB-lite"/>
    </source>
</evidence>